<feature type="short sequence motif" description="HXTX 1" evidence="2">
    <location>
        <begin position="36"/>
        <end position="39"/>
    </location>
</feature>
<evidence type="ECO:0000313" key="4">
    <source>
        <dbReference type="Proteomes" id="UP000500767"/>
    </source>
</evidence>
<comment type="caution">
    <text evidence="2">Lacks conserved residue(s) required for the propagation of feature annotation.</text>
</comment>
<accession>A0A6M8HWT6</accession>
<organism evidence="3 4">
    <name type="scientific">Lichenicola cladoniae</name>
    <dbReference type="NCBI Taxonomy" id="1484109"/>
    <lineage>
        <taxon>Bacteria</taxon>
        <taxon>Pseudomonadati</taxon>
        <taxon>Pseudomonadota</taxon>
        <taxon>Alphaproteobacteria</taxon>
        <taxon>Acetobacterales</taxon>
        <taxon>Acetobacteraceae</taxon>
        <taxon>Lichenicola</taxon>
    </lineage>
</organism>
<gene>
    <name evidence="3" type="primary">thpR</name>
    <name evidence="3" type="ORF">HN018_12000</name>
</gene>
<dbReference type="EC" id="3.1.4.58" evidence="2"/>
<dbReference type="GO" id="GO:0008664">
    <property type="term" value="F:RNA 2',3'-cyclic 3'-phosphodiesterase activity"/>
    <property type="evidence" value="ECO:0007669"/>
    <property type="project" value="UniProtKB-EC"/>
</dbReference>
<evidence type="ECO:0000313" key="3">
    <source>
        <dbReference type="EMBL" id="QKE92617.1"/>
    </source>
</evidence>
<dbReference type="Proteomes" id="UP000500767">
    <property type="component" value="Chromosome"/>
</dbReference>
<dbReference type="Gene3D" id="3.90.1140.10">
    <property type="entry name" value="Cyclic phosphodiesterase"/>
    <property type="match status" value="1"/>
</dbReference>
<protein>
    <recommendedName>
        <fullName evidence="2">RNA 2',3'-cyclic phosphodiesterase</fullName>
        <shortName evidence="2">RNA 2',3'-CPDase</shortName>
        <ecNumber evidence="2">3.1.4.58</ecNumber>
    </recommendedName>
</protein>
<dbReference type="EMBL" id="CP053708">
    <property type="protein sequence ID" value="QKE92617.1"/>
    <property type="molecule type" value="Genomic_DNA"/>
</dbReference>
<comment type="function">
    <text evidence="2">Hydrolyzes RNA 2',3'-cyclic phosphodiester to an RNA 2'-phosphomonoester.</text>
</comment>
<dbReference type="SUPFAM" id="SSF55144">
    <property type="entry name" value="LigT-like"/>
    <property type="match status" value="1"/>
</dbReference>
<feature type="active site" description="Proton acceptor" evidence="2">
    <location>
        <position position="122"/>
    </location>
</feature>
<dbReference type="GO" id="GO:0004113">
    <property type="term" value="F:2',3'-cyclic-nucleotide 3'-phosphodiesterase activity"/>
    <property type="evidence" value="ECO:0007669"/>
    <property type="project" value="InterPro"/>
</dbReference>
<feature type="active site" description="Proton donor" evidence="2">
    <location>
        <position position="36"/>
    </location>
</feature>
<reference evidence="3 4" key="1">
    <citation type="journal article" date="2014" name="World J. Microbiol. Biotechnol.">
        <title>Biodiversity and physiological characteristics of Antarctic and Arctic lichens-associated bacteria.</title>
        <authorList>
            <person name="Lee Y.M."/>
            <person name="Kim E.H."/>
            <person name="Lee H.K."/>
            <person name="Hong S.G."/>
        </authorList>
    </citation>
    <scope>NUCLEOTIDE SEQUENCE [LARGE SCALE GENOMIC DNA]</scope>
    <source>
        <strain evidence="3 4">PAMC 26569</strain>
    </source>
</reference>
<comment type="similarity">
    <text evidence="2">Belongs to the 2H phosphoesterase superfamily. ThpR family.</text>
</comment>
<sequence length="179" mass="20037">MRLFVAIDLPRSLRETLAGLYGSLPGARWVAPDDIHLTLRFIGETRPDVADEVDYALRSLRGRRFDLALQQTGVFMSAGSRGASTLWAGVARSEPLDHLRCKIETALQRVGIAPERRRFQPHVSLARVDRVPDPVLAGWMQAHNLLRTDSVTIDNFTLFSSQPGPDRPVYTAEVDYELV</sequence>
<dbReference type="NCBIfam" id="TIGR02258">
    <property type="entry name" value="2_5_ligase"/>
    <property type="match status" value="1"/>
</dbReference>
<dbReference type="PANTHER" id="PTHR35561:SF1">
    <property type="entry name" value="RNA 2',3'-CYCLIC PHOSPHODIESTERASE"/>
    <property type="match status" value="1"/>
</dbReference>
<dbReference type="InterPro" id="IPR004175">
    <property type="entry name" value="RNA_CPDase"/>
</dbReference>
<dbReference type="InterPro" id="IPR009097">
    <property type="entry name" value="Cyclic_Pdiesterase"/>
</dbReference>
<dbReference type="PANTHER" id="PTHR35561">
    <property type="entry name" value="RNA 2',3'-CYCLIC PHOSPHODIESTERASE"/>
    <property type="match status" value="1"/>
</dbReference>
<keyword evidence="1 2" id="KW-0378">Hydrolase</keyword>
<name>A0A6M8HWT6_9PROT</name>
<proteinExistence type="inferred from homology"/>
<keyword evidence="4" id="KW-1185">Reference proteome</keyword>
<dbReference type="Pfam" id="PF13563">
    <property type="entry name" value="2_5_RNA_ligase2"/>
    <property type="match status" value="1"/>
</dbReference>
<evidence type="ECO:0000256" key="2">
    <source>
        <dbReference type="HAMAP-Rule" id="MF_01940"/>
    </source>
</evidence>
<dbReference type="HAMAP" id="MF_01940">
    <property type="entry name" value="RNA_CPDase"/>
    <property type="match status" value="1"/>
</dbReference>
<comment type="catalytic activity">
    <reaction evidence="2">
        <text>a 3'-end 2',3'-cyclophospho-ribonucleotide-RNA + H2O = a 3'-end 2'-phospho-ribonucleotide-RNA + H(+)</text>
        <dbReference type="Rhea" id="RHEA:11828"/>
        <dbReference type="Rhea" id="RHEA-COMP:10464"/>
        <dbReference type="Rhea" id="RHEA-COMP:17353"/>
        <dbReference type="ChEBI" id="CHEBI:15377"/>
        <dbReference type="ChEBI" id="CHEBI:15378"/>
        <dbReference type="ChEBI" id="CHEBI:83064"/>
        <dbReference type="ChEBI" id="CHEBI:173113"/>
        <dbReference type="EC" id="3.1.4.58"/>
    </reaction>
</comment>
<evidence type="ECO:0000256" key="1">
    <source>
        <dbReference type="ARBA" id="ARBA00022801"/>
    </source>
</evidence>
<dbReference type="AlphaFoldDB" id="A0A6M8HWT6"/>
<dbReference type="KEGG" id="lck:HN018_12000"/>